<dbReference type="OrthoDB" id="3268328at2"/>
<dbReference type="Gene3D" id="1.10.287.1490">
    <property type="match status" value="1"/>
</dbReference>
<dbReference type="AlphaFoldDB" id="A0A179B0K2"/>
<evidence type="ECO:0000256" key="1">
    <source>
        <dbReference type="SAM" id="Coils"/>
    </source>
</evidence>
<dbReference type="EMBL" id="LVZK01000003">
    <property type="protein sequence ID" value="OAP85247.1"/>
    <property type="molecule type" value="Genomic_DNA"/>
</dbReference>
<keyword evidence="1" id="KW-0175">Coiled coil</keyword>
<dbReference type="Pfam" id="PF24481">
    <property type="entry name" value="CT398_CC"/>
    <property type="match status" value="1"/>
</dbReference>
<comment type="caution">
    <text evidence="3">The sequence shown here is derived from an EMBL/GenBank/DDBJ whole genome shotgun (WGS) entry which is preliminary data.</text>
</comment>
<evidence type="ECO:0000313" key="4">
    <source>
        <dbReference type="Proteomes" id="UP000078368"/>
    </source>
</evidence>
<dbReference type="InterPro" id="IPR056003">
    <property type="entry name" value="CT398_CC_hairpin"/>
</dbReference>
<dbReference type="Proteomes" id="UP000078368">
    <property type="component" value="Unassembled WGS sequence"/>
</dbReference>
<evidence type="ECO:0000259" key="2">
    <source>
        <dbReference type="Pfam" id="PF24481"/>
    </source>
</evidence>
<evidence type="ECO:0000313" key="3">
    <source>
        <dbReference type="EMBL" id="OAP85247.1"/>
    </source>
</evidence>
<keyword evidence="4" id="KW-1185">Reference proteome</keyword>
<reference evidence="3 4" key="1">
    <citation type="submission" date="2016-04" db="EMBL/GenBank/DDBJ databases">
        <title>Peptidophaga gingivicola gen. nov., sp. nov., isolated from human subgingival plaque.</title>
        <authorList>
            <person name="Beall C.J."/>
            <person name="Mokrzan E.M."/>
            <person name="Griffen A.L."/>
            <person name="Leys E.J."/>
        </authorList>
    </citation>
    <scope>NUCLEOTIDE SEQUENCE [LARGE SCALE GENOMIC DNA]</scope>
    <source>
        <strain evidence="3 4">BA112</strain>
    </source>
</reference>
<gene>
    <name evidence="3" type="ORF">A4H34_09050</name>
</gene>
<accession>A0A179B0K2</accession>
<proteinExistence type="predicted"/>
<organism evidence="3 4">
    <name type="scientific">Peptidiphaga gingivicola</name>
    <dbReference type="NCBI Taxonomy" id="2741497"/>
    <lineage>
        <taxon>Bacteria</taxon>
        <taxon>Bacillati</taxon>
        <taxon>Actinomycetota</taxon>
        <taxon>Actinomycetes</taxon>
        <taxon>Actinomycetales</taxon>
        <taxon>Actinomycetaceae</taxon>
        <taxon>Peptidiphaga</taxon>
    </lineage>
</organism>
<dbReference type="STRING" id="1823756.A4H34_09050"/>
<dbReference type="RefSeq" id="WP_064231875.1">
    <property type="nucleotide sequence ID" value="NZ_LVZK01000003.1"/>
</dbReference>
<feature type="coiled-coil region" evidence="1">
    <location>
        <begin position="49"/>
        <end position="171"/>
    </location>
</feature>
<feature type="domain" description="CT398-like coiled coil hairpin" evidence="2">
    <location>
        <begin position="16"/>
        <end position="194"/>
    </location>
</feature>
<name>A0A179B0K2_9ACTO</name>
<sequence length="243" mass="26535">MAKAPAKEQLKLLDIAELDKTISKLDRKNEKHPLRQELGTLINVSAARARDKEAAQERAQAAREKLEAAERASAALRGQIDDKEAKLNSGAGLTSRDLLVLQDEIAGLRGMLEEASEAEFAALDGVEKAEAAVDALSAEIERIKDEVLRGRSELEDDVASILAERERVQAERDELFAPLSPSLKDAYERSRRTGGYAVIGMQPDGGTDAGISLSPVEVAQIKALPEDEVYLSEDYDCIIVRLR</sequence>
<protein>
    <recommendedName>
        <fullName evidence="2">CT398-like coiled coil hairpin domain-containing protein</fullName>
    </recommendedName>
</protein>